<sequence>MADDLELSNYLTYNKNEFQTEEFSEKLDSLSSAQIEYVEALDSLKLLLENKLALELSNPETIQDSASSVEPRSTFTGLACLENVIFEAYSVSEQALNECRSEQEIQEQTEILSQEIEKLEKIKHEVHKELDNIDNGNFDETKELCDKMDKQNLELEKKIAILEQENSEMEQNLRVESERLSKSKEICDKLRDKLKEATNQQKNFTLELNSFYNSQKIKLNWLKQAGIIDSYTVEKDNSMSFEIHNDMIDSALSNEEYDSKFVLNAEIDFSTSKIKSAKIAGGTEEANIQFPDILRFSNGDLHSIIYRLWFVQNNP</sequence>
<evidence type="ECO:0000313" key="3">
    <source>
        <dbReference type="Proteomes" id="UP000245609"/>
    </source>
</evidence>
<gene>
    <name evidence="2" type="ORF">BB560_001114</name>
</gene>
<dbReference type="EMBL" id="MBFS01000130">
    <property type="protein sequence ID" value="PVV04390.1"/>
    <property type="molecule type" value="Genomic_DNA"/>
</dbReference>
<dbReference type="AlphaFoldDB" id="A0A2T9ZIK4"/>
<reference evidence="2 3" key="1">
    <citation type="journal article" date="2018" name="MBio">
        <title>Comparative Genomics Reveals the Core Gene Toolbox for the Fungus-Insect Symbiosis.</title>
        <authorList>
            <person name="Wang Y."/>
            <person name="Stata M."/>
            <person name="Wang W."/>
            <person name="Stajich J.E."/>
            <person name="White M.M."/>
            <person name="Moncalvo J.M."/>
        </authorList>
    </citation>
    <scope>NUCLEOTIDE SEQUENCE [LARGE SCALE GENOMIC DNA]</scope>
    <source>
        <strain evidence="2 3">SC-DP-2</strain>
    </source>
</reference>
<keyword evidence="1" id="KW-0175">Coiled coil</keyword>
<name>A0A2T9ZIK4_9FUNG</name>
<comment type="caution">
    <text evidence="2">The sequence shown here is derived from an EMBL/GenBank/DDBJ whole genome shotgun (WGS) entry which is preliminary data.</text>
</comment>
<dbReference type="OrthoDB" id="5565905at2759"/>
<evidence type="ECO:0000313" key="2">
    <source>
        <dbReference type="EMBL" id="PVV04390.1"/>
    </source>
</evidence>
<accession>A0A2T9ZIK4</accession>
<evidence type="ECO:0000256" key="1">
    <source>
        <dbReference type="SAM" id="Coils"/>
    </source>
</evidence>
<protein>
    <submittedName>
        <fullName evidence="2">Uncharacterized protein</fullName>
    </submittedName>
</protein>
<proteinExistence type="predicted"/>
<organism evidence="2 3">
    <name type="scientific">Smittium megazygosporum</name>
    <dbReference type="NCBI Taxonomy" id="133381"/>
    <lineage>
        <taxon>Eukaryota</taxon>
        <taxon>Fungi</taxon>
        <taxon>Fungi incertae sedis</taxon>
        <taxon>Zoopagomycota</taxon>
        <taxon>Kickxellomycotina</taxon>
        <taxon>Harpellomycetes</taxon>
        <taxon>Harpellales</taxon>
        <taxon>Legeriomycetaceae</taxon>
        <taxon>Smittium</taxon>
    </lineage>
</organism>
<feature type="coiled-coil region" evidence="1">
    <location>
        <begin position="102"/>
        <end position="207"/>
    </location>
</feature>
<keyword evidence="3" id="KW-1185">Reference proteome</keyword>
<dbReference type="Proteomes" id="UP000245609">
    <property type="component" value="Unassembled WGS sequence"/>
</dbReference>